<accession>A0A829YIS0</accession>
<name>A0A829YIS0_9GAMM</name>
<keyword evidence="3" id="KW-1185">Reference proteome</keyword>
<proteinExistence type="predicted"/>
<feature type="chain" id="PRO_5032305662" evidence="1">
    <location>
        <begin position="22"/>
        <end position="123"/>
    </location>
</feature>
<dbReference type="RefSeq" id="WP_161814900.1">
    <property type="nucleotide sequence ID" value="NZ_BLJN01000006.1"/>
</dbReference>
<evidence type="ECO:0000313" key="3">
    <source>
        <dbReference type="Proteomes" id="UP000445000"/>
    </source>
</evidence>
<protein>
    <submittedName>
        <fullName evidence="2">Uncharacterized protein</fullName>
    </submittedName>
</protein>
<gene>
    <name evidence="2" type="ORF">GCM10011487_52540</name>
</gene>
<organism evidence="2 3">
    <name type="scientific">Steroidobacter agaridevorans</name>
    <dbReference type="NCBI Taxonomy" id="2695856"/>
    <lineage>
        <taxon>Bacteria</taxon>
        <taxon>Pseudomonadati</taxon>
        <taxon>Pseudomonadota</taxon>
        <taxon>Gammaproteobacteria</taxon>
        <taxon>Steroidobacterales</taxon>
        <taxon>Steroidobacteraceae</taxon>
        <taxon>Steroidobacter</taxon>
    </lineage>
</organism>
<dbReference type="EMBL" id="BLJN01000006">
    <property type="protein sequence ID" value="GFE83254.1"/>
    <property type="molecule type" value="Genomic_DNA"/>
</dbReference>
<reference evidence="3" key="1">
    <citation type="submission" date="2020-01" db="EMBL/GenBank/DDBJ databases">
        <title>'Steroidobacter agaridevorans' sp. nov., agar-degrading bacteria isolated from rhizosphere soils.</title>
        <authorList>
            <person name="Ikenaga M."/>
            <person name="Kataoka M."/>
            <person name="Murouchi A."/>
            <person name="Katsuragi S."/>
            <person name="Sakai M."/>
        </authorList>
    </citation>
    <scope>NUCLEOTIDE SEQUENCE [LARGE SCALE GENOMIC DNA]</scope>
    <source>
        <strain evidence="3">YU21-B</strain>
    </source>
</reference>
<feature type="signal peptide" evidence="1">
    <location>
        <begin position="1"/>
        <end position="21"/>
    </location>
</feature>
<evidence type="ECO:0000313" key="2">
    <source>
        <dbReference type="EMBL" id="GFE83254.1"/>
    </source>
</evidence>
<sequence>MKLAKCATLLLALGVPVTGFADNQWSACQTVTGVTNYLGYNTTNPSVAVALSPGIPNCNVDAPGAISFALQGLTTGSTVDTLKTLLATLLSAQASGTRVMILYDAATCRANAVSVGGYAAQCP</sequence>
<dbReference type="AlphaFoldDB" id="A0A829YIS0"/>
<dbReference type="Proteomes" id="UP000445000">
    <property type="component" value="Unassembled WGS sequence"/>
</dbReference>
<keyword evidence="1" id="KW-0732">Signal</keyword>
<comment type="caution">
    <text evidence="2">The sequence shown here is derived from an EMBL/GenBank/DDBJ whole genome shotgun (WGS) entry which is preliminary data.</text>
</comment>
<evidence type="ECO:0000256" key="1">
    <source>
        <dbReference type="SAM" id="SignalP"/>
    </source>
</evidence>